<dbReference type="PATRIC" id="fig|67356.5.peg.2992"/>
<proteinExistence type="predicted"/>
<organism evidence="1 2">
    <name type="scientific">Streptomyces resistomycificus</name>
    <dbReference type="NCBI Taxonomy" id="67356"/>
    <lineage>
        <taxon>Bacteria</taxon>
        <taxon>Bacillati</taxon>
        <taxon>Actinomycetota</taxon>
        <taxon>Actinomycetes</taxon>
        <taxon>Kitasatosporales</taxon>
        <taxon>Streptomycetaceae</taxon>
        <taxon>Streptomyces</taxon>
        <taxon>Streptomyces aurantiacus group</taxon>
    </lineage>
</organism>
<dbReference type="STRING" id="67356.AQJ84_33530"/>
<evidence type="ECO:0000313" key="2">
    <source>
        <dbReference type="Proteomes" id="UP000037251"/>
    </source>
</evidence>
<evidence type="ECO:0000313" key="1">
    <source>
        <dbReference type="EMBL" id="KOG36495.1"/>
    </source>
</evidence>
<name>A0A0L8LEE8_9ACTN</name>
<reference evidence="2" key="1">
    <citation type="submission" date="2015-07" db="EMBL/GenBank/DDBJ databases">
        <authorList>
            <person name="Ju K.-S."/>
            <person name="Doroghazi J.R."/>
            <person name="Metcalf W.W."/>
        </authorList>
    </citation>
    <scope>NUCLEOTIDE SEQUENCE [LARGE SCALE GENOMIC DNA]</scope>
    <source>
        <strain evidence="2">NRRL 2290</strain>
    </source>
</reference>
<dbReference type="Proteomes" id="UP000037251">
    <property type="component" value="Unassembled WGS sequence"/>
</dbReference>
<dbReference type="AlphaFoldDB" id="A0A0L8LEE8"/>
<comment type="caution">
    <text evidence="1">The sequence shown here is derived from an EMBL/GenBank/DDBJ whole genome shotgun (WGS) entry which is preliminary data.</text>
</comment>
<sequence length="88" mass="9869">MQTYATRVKQGEWHLYDDIRVAAPTWKEVCGRSAMSGWINSTSMGGAFSGGFSGRYRLLDQDPYWVDFPQFTHCDASKATVTCTVPKP</sequence>
<dbReference type="OrthoDB" id="5994822at2"/>
<gene>
    <name evidence="1" type="ORF">ADK37_13875</name>
</gene>
<accession>A0A0L8LEE8</accession>
<keyword evidence="2" id="KW-1185">Reference proteome</keyword>
<protein>
    <submittedName>
        <fullName evidence="1">Uncharacterized protein</fullName>
    </submittedName>
</protein>
<dbReference type="EMBL" id="LGUS01000128">
    <property type="protein sequence ID" value="KOG36495.1"/>
    <property type="molecule type" value="Genomic_DNA"/>
</dbReference>